<name>A0ABU7L877_9NOCA</name>
<evidence type="ECO:0000256" key="3">
    <source>
        <dbReference type="ARBA" id="ARBA00022840"/>
    </source>
</evidence>
<dbReference type="InterPro" id="IPR006016">
    <property type="entry name" value="UspA"/>
</dbReference>
<dbReference type="EMBL" id="JAUTXY010000003">
    <property type="protein sequence ID" value="MEE2057740.1"/>
    <property type="molecule type" value="Genomic_DNA"/>
</dbReference>
<dbReference type="PRINTS" id="PR01438">
    <property type="entry name" value="UNVRSLSTRESS"/>
</dbReference>
<accession>A0ABU7L877</accession>
<dbReference type="SUPFAM" id="SSF52402">
    <property type="entry name" value="Adenine nucleotide alpha hydrolases-like"/>
    <property type="match status" value="2"/>
</dbReference>
<dbReference type="PANTHER" id="PTHR46268">
    <property type="entry name" value="STRESS RESPONSE PROTEIN NHAX"/>
    <property type="match status" value="1"/>
</dbReference>
<comment type="caution">
    <text evidence="5">The sequence shown here is derived from an EMBL/GenBank/DDBJ whole genome shotgun (WGS) entry which is preliminary data.</text>
</comment>
<dbReference type="CDD" id="cd00293">
    <property type="entry name" value="USP-like"/>
    <property type="match status" value="1"/>
</dbReference>
<evidence type="ECO:0000256" key="2">
    <source>
        <dbReference type="ARBA" id="ARBA00022741"/>
    </source>
</evidence>
<dbReference type="Proteomes" id="UP001336020">
    <property type="component" value="Unassembled WGS sequence"/>
</dbReference>
<dbReference type="Gene3D" id="3.40.50.620">
    <property type="entry name" value="HUPs"/>
    <property type="match status" value="2"/>
</dbReference>
<sequence>MGTAPTRRGIVAGIDGSESALGAARWAASIALRFGEPLRLTHVVTERPSSNGATADGGKALDAAEAAVRAAQPEVVVERTIEVGKPAQTLVEMSDTARMIVLGHTTTSELQSMFARSDVVHTANHAHCPVVSWRGEPGPAELDGKRIVLGVDGSALSAKAIAHAFEIADKAGAPLTAVHTWTEQSTLTYGEGSRFTDWEAYQEHRTAELAESLAGHREKHPDVDISYSVERGKPDVMLLEHSAHAQLVVVGSHGRSTIASALLGSTSQNLIHHSMCPVLICRS</sequence>
<dbReference type="InterPro" id="IPR014729">
    <property type="entry name" value="Rossmann-like_a/b/a_fold"/>
</dbReference>
<evidence type="ECO:0000256" key="1">
    <source>
        <dbReference type="ARBA" id="ARBA00008791"/>
    </source>
</evidence>
<feature type="domain" description="UspA" evidence="4">
    <location>
        <begin position="145"/>
        <end position="282"/>
    </location>
</feature>
<keyword evidence="2" id="KW-0547">Nucleotide-binding</keyword>
<dbReference type="PANTHER" id="PTHR46268:SF27">
    <property type="entry name" value="UNIVERSAL STRESS PROTEIN RV2623"/>
    <property type="match status" value="1"/>
</dbReference>
<evidence type="ECO:0000313" key="6">
    <source>
        <dbReference type="Proteomes" id="UP001336020"/>
    </source>
</evidence>
<reference evidence="5 6" key="1">
    <citation type="submission" date="2023-07" db="EMBL/GenBank/DDBJ databases">
        <authorList>
            <person name="Girao M."/>
            <person name="Carvalho M.F."/>
        </authorList>
    </citation>
    <scope>NUCLEOTIDE SEQUENCE [LARGE SCALE GENOMIC DNA]</scope>
    <source>
        <strain evidence="5 6">YIM65754</strain>
    </source>
</reference>
<evidence type="ECO:0000259" key="4">
    <source>
        <dbReference type="Pfam" id="PF00582"/>
    </source>
</evidence>
<keyword evidence="3" id="KW-0067">ATP-binding</keyword>
<gene>
    <name evidence="5" type="ORF">Q7514_09400</name>
</gene>
<comment type="similarity">
    <text evidence="1">Belongs to the universal stress protein A family.</text>
</comment>
<evidence type="ECO:0000313" key="5">
    <source>
        <dbReference type="EMBL" id="MEE2057740.1"/>
    </source>
</evidence>
<dbReference type="RefSeq" id="WP_330132968.1">
    <property type="nucleotide sequence ID" value="NZ_JAUTXY010000003.1"/>
</dbReference>
<proteinExistence type="inferred from homology"/>
<organism evidence="5 6">
    <name type="scientific">Rhodococcus artemisiae</name>
    <dbReference type="NCBI Taxonomy" id="714159"/>
    <lineage>
        <taxon>Bacteria</taxon>
        <taxon>Bacillati</taxon>
        <taxon>Actinomycetota</taxon>
        <taxon>Actinomycetes</taxon>
        <taxon>Mycobacteriales</taxon>
        <taxon>Nocardiaceae</taxon>
        <taxon>Rhodococcus</taxon>
    </lineage>
</organism>
<protein>
    <submittedName>
        <fullName evidence="5">Universal stress protein</fullName>
    </submittedName>
</protein>
<dbReference type="InterPro" id="IPR006015">
    <property type="entry name" value="Universal_stress_UspA"/>
</dbReference>
<dbReference type="Pfam" id="PF00582">
    <property type="entry name" value="Usp"/>
    <property type="match status" value="2"/>
</dbReference>
<keyword evidence="6" id="KW-1185">Reference proteome</keyword>
<feature type="domain" description="UspA" evidence="4">
    <location>
        <begin position="8"/>
        <end position="131"/>
    </location>
</feature>